<dbReference type="PRINTS" id="PR01484">
    <property type="entry name" value="PRTACTNFAMLY"/>
</dbReference>
<dbReference type="PANTHER" id="PTHR35037:SF2">
    <property type="match status" value="1"/>
</dbReference>
<dbReference type="Proteomes" id="UP000839631">
    <property type="component" value="Unassembled WGS sequence"/>
</dbReference>
<evidence type="ECO:0000313" key="5">
    <source>
        <dbReference type="EMBL" id="ECW2471303.1"/>
    </source>
</evidence>
<dbReference type="Gene3D" id="2.40.128.130">
    <property type="entry name" value="Autotransporter beta-domain"/>
    <property type="match status" value="1"/>
</dbReference>
<dbReference type="InterPro" id="IPR036709">
    <property type="entry name" value="Autotransporte_beta_dom_sf"/>
</dbReference>
<dbReference type="SMART" id="SM00869">
    <property type="entry name" value="Autotransporter"/>
    <property type="match status" value="1"/>
</dbReference>
<dbReference type="EMBL" id="AAAGSE010000037">
    <property type="protein sequence ID" value="EAC0789129.1"/>
    <property type="molecule type" value="Genomic_DNA"/>
</dbReference>
<dbReference type="PANTHER" id="PTHR35037">
    <property type="entry name" value="C-TERMINAL REGION OF AIDA-LIKE PROTEIN"/>
    <property type="match status" value="1"/>
</dbReference>
<evidence type="ECO:0000256" key="1">
    <source>
        <dbReference type="SAM" id="SignalP"/>
    </source>
</evidence>
<dbReference type="InterPro" id="IPR003991">
    <property type="entry name" value="Pertactin_virulence_factor"/>
</dbReference>
<dbReference type="Proteomes" id="UP000839733">
    <property type="component" value="Unassembled WGS sequence"/>
</dbReference>
<dbReference type="SUPFAM" id="SSF103515">
    <property type="entry name" value="Autotransporter"/>
    <property type="match status" value="1"/>
</dbReference>
<protein>
    <submittedName>
        <fullName evidence="3">Autotransporter outer membrane beta-barrel domain-containing protein</fullName>
    </submittedName>
</protein>
<dbReference type="EMBL" id="AAHPHN010000064">
    <property type="protein sequence ID" value="EBY8644729.1"/>
    <property type="molecule type" value="Genomic_DNA"/>
</dbReference>
<dbReference type="Pfam" id="PF03797">
    <property type="entry name" value="Autotransporter"/>
    <property type="match status" value="1"/>
</dbReference>
<feature type="domain" description="Autotransporter" evidence="2">
    <location>
        <begin position="1361"/>
        <end position="1623"/>
    </location>
</feature>
<name>A0A3Z6QQ86_SALEB</name>
<dbReference type="InterPro" id="IPR006315">
    <property type="entry name" value="OM_autotransptr_brl_dom"/>
</dbReference>
<gene>
    <name evidence="3" type="ORF">D6K54_20765</name>
    <name evidence="4" type="ORF">D6S17_24865</name>
    <name evidence="5" type="ORF">EZX71_25840</name>
</gene>
<dbReference type="InterPro" id="IPR005546">
    <property type="entry name" value="Autotransporte_beta"/>
</dbReference>
<reference evidence="3" key="1">
    <citation type="submission" date="2018-09" db="EMBL/GenBank/DDBJ databases">
        <authorList>
            <person name="Ashton P.M."/>
            <person name="Dallman T."/>
            <person name="Nair S."/>
            <person name="De Pinna E."/>
            <person name="Peters T."/>
            <person name="Grant K."/>
        </authorList>
    </citation>
    <scope>NUCLEOTIDE SEQUENCE [LARGE SCALE GENOMIC DNA]</scope>
    <source>
        <strain evidence="4">140692</strain>
        <strain evidence="5">367309</strain>
        <strain evidence="3">412099</strain>
    </source>
</reference>
<dbReference type="EMBL" id="AAKVUB010000053">
    <property type="protein sequence ID" value="ECW2471303.1"/>
    <property type="molecule type" value="Genomic_DNA"/>
</dbReference>
<accession>A0A3Z6QQ86</accession>
<evidence type="ECO:0000313" key="3">
    <source>
        <dbReference type="EMBL" id="EAC0789129.1"/>
    </source>
</evidence>
<comment type="caution">
    <text evidence="3">The sequence shown here is derived from an EMBL/GenBank/DDBJ whole genome shotgun (WGS) entry which is preliminary data.</text>
</comment>
<dbReference type="GO" id="GO:0019867">
    <property type="term" value="C:outer membrane"/>
    <property type="evidence" value="ECO:0007669"/>
    <property type="project" value="InterPro"/>
</dbReference>
<proteinExistence type="predicted"/>
<evidence type="ECO:0000259" key="2">
    <source>
        <dbReference type="PROSITE" id="PS51208"/>
    </source>
</evidence>
<sequence>MAVENKFKLNVVAASVLMGLSMSVVAADIPAPPKTEVSATSPVATLADKAGKVDISKINVTVNSASKPLSEVLQGVNGYGLGSGVADSSKKKAYDDAVTKMGKAQIKYDALSADKKEQIGTYEASKTTLNNAESGLNDFITKANGVNNVYNEKLKALYGSAAGEFVIDESGKTIATNTAKDTAFSKYSESVTDNKTGLTATLKALDTLANTDAGDTAAAQSVKDAHAAITSLLTYIGNSEKVAQDNRMLAASESYISEKLPAFLLVVERHKDEALNQGTDKDKKLREHYADYLSAVDTFRKDKTDTNKTAVYTALSQLVIDVNAAGSAATSITSDSEKTAVAAFKTSLDAVKTITDKTKGSLTTDSAAIKDGVTVGGTKITTEQDAVNALKTAFGTLVDAAKAADKTDTTKTKALQDKIDAATDAYKQFTSARDVFNSLHKELTEVGDARLALSTEWQTVNQSYADAWKKYNEARNDYSKITEAGTLDSEKDAVASKRGDYIASLSTTSDAVKDAIGKAKSEYVAALAKAGATVTDKNKALYTLIGVEKALVPVKLGMDKEALELAESGYVSGGKATPDLKALQASLTDAEKGKPDAVNAYNAAVTDYLKAEADYKASKSVSDEVALSVAGEKLKHAAGVTDLATLYYKSGDAHSGFVTFDNLPSTSTVAGKTGTAMAALFNKDSPTDIQKKRQAVAEGLRDVASLMPLSTTQEQKDLRAAYLSALKTVSVSSVPTDEQSKVPGAESITHILGSLSASDISSYDFAAGNYKSVIVNTDKDGNITGVKDNFTGKDLYTGTKDKPFTTTVLDIRALELGNGNLADTNTITVGEAGSKATPVEVWAKTAGVKHSTKDENSKYESAENGPAVILSGNLRTATAQLDENGKPMDGQVVRGADQIHLQNVNIHNSFTLADKVQMLKDDVAALNKEAAEKIALGQPAESDLTEGIVGVNDWLKTQNGLLASKYDNLGLTGLEINTTTVNPVFDTDKGIWGNAAKTAIPKEANILLDNLNITLQNDSVDGTSTAIDLSGTGNHILANGGVFDAGKAGNLAEANVLDITGADNLVEFRGSTLKGDIRSDATGNTVNLTNGSLLAGNAIAVTGNLHLNLDNSTWNGGVGPNSPDVSLSNNSVWNVKGYHASVNALSLSGSNSINLINSDGLAQLGGHGFTGEKSAVILSVDTDLTSDGKGVTSVLAGTYSPDSLHSLTGTGLADNYQFGTLHVNGLATGGKYALSVESAGAEPYTIGGRLADGADGTSAHAFVSYKTSESRVVTGQDGKPVSQNVTSDADFTSLSAPAELGVYQYAAEKVMDGVNNRTNIYYRSTGQLSNSAATVVSLAAAPVDVANLESDTLAKHMNSVRHGKDSGVWVSYFGGENRNSTASGPEYKLKTNGVMLGVDTLTENNWLAGVAVSSARSDMSVMNSSGDLNSYGARFYMSRRYDSGVFVDSALQFNHFSNTAKARMINGQQAKADFSGNSYGLEAKVGYAWNSEGFFAEPYVRAAARAFDGEHYALSNGMTVNSNDYKSMLGEVGTDLGYQYAINGGYVKPYLHLAALNEFADGNSVRVNNVTLDDSVKGAAFQAGLGAEVKVTDNLGGYAAFDYTKGDNTERPWQATVGVNYTW</sequence>
<evidence type="ECO:0000313" key="4">
    <source>
        <dbReference type="EMBL" id="EBY8644729.1"/>
    </source>
</evidence>
<dbReference type="PROSITE" id="PS51208">
    <property type="entry name" value="AUTOTRANSPORTER"/>
    <property type="match status" value="1"/>
</dbReference>
<feature type="signal peptide" evidence="1">
    <location>
        <begin position="1"/>
        <end position="26"/>
    </location>
</feature>
<feature type="chain" id="PRO_5041169599" evidence="1">
    <location>
        <begin position="27"/>
        <end position="1623"/>
    </location>
</feature>
<dbReference type="InterPro" id="IPR051551">
    <property type="entry name" value="Autotransporter_adhesion"/>
</dbReference>
<dbReference type="NCBIfam" id="TIGR01414">
    <property type="entry name" value="autotrans_barl"/>
    <property type="match status" value="1"/>
</dbReference>
<keyword evidence="1" id="KW-0732">Signal</keyword>
<organism evidence="3">
    <name type="scientific">Salmonella enterica subsp. enterica serovar Java</name>
    <dbReference type="NCBI Taxonomy" id="224729"/>
    <lineage>
        <taxon>Bacteria</taxon>
        <taxon>Pseudomonadati</taxon>
        <taxon>Pseudomonadota</taxon>
        <taxon>Gammaproteobacteria</taxon>
        <taxon>Enterobacterales</taxon>
        <taxon>Enterobacteriaceae</taxon>
        <taxon>Salmonella</taxon>
    </lineage>
</organism>